<dbReference type="GO" id="GO:0000253">
    <property type="term" value="F:3-beta-hydroxysteroid 3-dehydrogenase (NADP+) activity"/>
    <property type="evidence" value="ECO:0007669"/>
    <property type="project" value="TreeGrafter"/>
</dbReference>
<evidence type="ECO:0000256" key="5">
    <source>
        <dbReference type="ARBA" id="ARBA00023098"/>
    </source>
</evidence>
<comment type="caution">
    <text evidence="7">The sequence shown here is derived from an EMBL/GenBank/DDBJ whole genome shotgun (WGS) entry which is preliminary data.</text>
</comment>
<keyword evidence="3" id="KW-0752">Steroid biosynthesis</keyword>
<organism evidence="7 8">
    <name type="scientific">Boletus edulis BED1</name>
    <dbReference type="NCBI Taxonomy" id="1328754"/>
    <lineage>
        <taxon>Eukaryota</taxon>
        <taxon>Fungi</taxon>
        <taxon>Dikarya</taxon>
        <taxon>Basidiomycota</taxon>
        <taxon>Agaricomycotina</taxon>
        <taxon>Agaricomycetes</taxon>
        <taxon>Agaricomycetidae</taxon>
        <taxon>Boletales</taxon>
        <taxon>Boletineae</taxon>
        <taxon>Boletaceae</taxon>
        <taxon>Boletoideae</taxon>
        <taxon>Boletus</taxon>
    </lineage>
</organism>
<dbReference type="GO" id="GO:0005789">
    <property type="term" value="C:endoplasmic reticulum membrane"/>
    <property type="evidence" value="ECO:0007669"/>
    <property type="project" value="TreeGrafter"/>
</dbReference>
<evidence type="ECO:0000256" key="1">
    <source>
        <dbReference type="ARBA" id="ARBA00022516"/>
    </source>
</evidence>
<dbReference type="Gene3D" id="3.40.50.720">
    <property type="entry name" value="NAD(P)-binding Rossmann-like Domain"/>
    <property type="match status" value="1"/>
</dbReference>
<reference evidence="7" key="2">
    <citation type="journal article" date="2020" name="Nat. Commun.">
        <title>Large-scale genome sequencing of mycorrhizal fungi provides insights into the early evolution of symbiotic traits.</title>
        <authorList>
            <person name="Miyauchi S."/>
            <person name="Kiss E."/>
            <person name="Kuo A."/>
            <person name="Drula E."/>
            <person name="Kohler A."/>
            <person name="Sanchez-Garcia M."/>
            <person name="Morin E."/>
            <person name="Andreopoulos B."/>
            <person name="Barry K.W."/>
            <person name="Bonito G."/>
            <person name="Buee M."/>
            <person name="Carver A."/>
            <person name="Chen C."/>
            <person name="Cichocki N."/>
            <person name="Clum A."/>
            <person name="Culley D."/>
            <person name="Crous P.W."/>
            <person name="Fauchery L."/>
            <person name="Girlanda M."/>
            <person name="Hayes R.D."/>
            <person name="Keri Z."/>
            <person name="LaButti K."/>
            <person name="Lipzen A."/>
            <person name="Lombard V."/>
            <person name="Magnuson J."/>
            <person name="Maillard F."/>
            <person name="Murat C."/>
            <person name="Nolan M."/>
            <person name="Ohm R.A."/>
            <person name="Pangilinan J."/>
            <person name="Pereira M.F."/>
            <person name="Perotto S."/>
            <person name="Peter M."/>
            <person name="Pfister S."/>
            <person name="Riley R."/>
            <person name="Sitrit Y."/>
            <person name="Stielow J.B."/>
            <person name="Szollosi G."/>
            <person name="Zifcakova L."/>
            <person name="Stursova M."/>
            <person name="Spatafora J.W."/>
            <person name="Tedersoo L."/>
            <person name="Vaario L.M."/>
            <person name="Yamada A."/>
            <person name="Yan M."/>
            <person name="Wang P."/>
            <person name="Xu J."/>
            <person name="Bruns T."/>
            <person name="Baldrian P."/>
            <person name="Vilgalys R."/>
            <person name="Dunand C."/>
            <person name="Henrissat B."/>
            <person name="Grigoriev I.V."/>
            <person name="Hibbett D."/>
            <person name="Nagy L.G."/>
            <person name="Martin F.M."/>
        </authorList>
    </citation>
    <scope>NUCLEOTIDE SEQUENCE</scope>
    <source>
        <strain evidence="7">BED1</strain>
    </source>
</reference>
<evidence type="ECO:0000256" key="4">
    <source>
        <dbReference type="ARBA" id="ARBA00023002"/>
    </source>
</evidence>
<keyword evidence="5" id="KW-0443">Lipid metabolism</keyword>
<dbReference type="InterPro" id="IPR036291">
    <property type="entry name" value="NAD(P)-bd_dom_sf"/>
</dbReference>
<dbReference type="GO" id="GO:0005811">
    <property type="term" value="C:lipid droplet"/>
    <property type="evidence" value="ECO:0007669"/>
    <property type="project" value="TreeGrafter"/>
</dbReference>
<dbReference type="PANTHER" id="PTHR43647:SF1">
    <property type="entry name" value="3-KETO-STEROID REDUCTASE ERG27"/>
    <property type="match status" value="1"/>
</dbReference>
<sequence length="398" mass="44355">MLSNSSRPVIIVTGANTGVGFGICHRLLFQFIIGRRDPVSNEKLDCDGLTLVLACRSKQRAEAARAKLCDIADELVRCAKRSSDYDGHAEVFRKNLHMAIHTVDLADIQSVFHFADEIVQTYPYVSHLICNAGLACFSRIVWPLAIQQLFTDWISAVTAPKFFLQRVGETSQNGLGWVWQCNVFGHYAMFRALEPMLAKYSAPPGARVVWISSHEASSEYYDPKDWQLVKSEHSYECSKYQMNMISLYLDRQATRGQRDGKPTVKHSIAYPGVAGTSIATALLGTFSSLCMFAAFYIARFLGSPNHTIDAFKAAISAVHLSLVACLPSRIASSTDPKEEAEPGNVYISKTDRWGREYVGTTRLDQSQEEEAQTKELLENCDRLLRTLCDMRGRTSPSG</sequence>
<dbReference type="GO" id="GO:0006694">
    <property type="term" value="P:steroid biosynthetic process"/>
    <property type="evidence" value="ECO:0007669"/>
    <property type="project" value="UniProtKB-KW"/>
</dbReference>
<dbReference type="Proteomes" id="UP001194468">
    <property type="component" value="Unassembled WGS sequence"/>
</dbReference>
<dbReference type="InterPro" id="IPR051593">
    <property type="entry name" value="Ergosterol_Biosynth_ERG27"/>
</dbReference>
<accession>A0AAD4C766</accession>
<evidence type="ECO:0000256" key="3">
    <source>
        <dbReference type="ARBA" id="ARBA00022955"/>
    </source>
</evidence>
<protein>
    <submittedName>
        <fullName evidence="7">NAD(P)-binding protein</fullName>
    </submittedName>
</protein>
<evidence type="ECO:0000313" key="8">
    <source>
        <dbReference type="Proteomes" id="UP001194468"/>
    </source>
</evidence>
<evidence type="ECO:0000313" key="7">
    <source>
        <dbReference type="EMBL" id="KAF8450904.1"/>
    </source>
</evidence>
<dbReference type="AlphaFoldDB" id="A0AAD4C766"/>
<gene>
    <name evidence="7" type="ORF">L210DRAFT_3387511</name>
</gene>
<dbReference type="PANTHER" id="PTHR43647">
    <property type="entry name" value="DEHYDROGENASE"/>
    <property type="match status" value="1"/>
</dbReference>
<reference evidence="7" key="1">
    <citation type="submission" date="2019-10" db="EMBL/GenBank/DDBJ databases">
        <authorList>
            <consortium name="DOE Joint Genome Institute"/>
            <person name="Kuo A."/>
            <person name="Miyauchi S."/>
            <person name="Kiss E."/>
            <person name="Drula E."/>
            <person name="Kohler A."/>
            <person name="Sanchez-Garcia M."/>
            <person name="Andreopoulos B."/>
            <person name="Barry K.W."/>
            <person name="Bonito G."/>
            <person name="Buee M."/>
            <person name="Carver A."/>
            <person name="Chen C."/>
            <person name="Cichocki N."/>
            <person name="Clum A."/>
            <person name="Culley D."/>
            <person name="Crous P.W."/>
            <person name="Fauchery L."/>
            <person name="Girlanda M."/>
            <person name="Hayes R."/>
            <person name="Keri Z."/>
            <person name="LaButti K."/>
            <person name="Lipzen A."/>
            <person name="Lombard V."/>
            <person name="Magnuson J."/>
            <person name="Maillard F."/>
            <person name="Morin E."/>
            <person name="Murat C."/>
            <person name="Nolan M."/>
            <person name="Ohm R."/>
            <person name="Pangilinan J."/>
            <person name="Pereira M."/>
            <person name="Perotto S."/>
            <person name="Peter M."/>
            <person name="Riley R."/>
            <person name="Sitrit Y."/>
            <person name="Stielow B."/>
            <person name="Szollosi G."/>
            <person name="Zifcakova L."/>
            <person name="Stursova M."/>
            <person name="Spatafora J.W."/>
            <person name="Tedersoo L."/>
            <person name="Vaario L.-M."/>
            <person name="Yamada A."/>
            <person name="Yan M."/>
            <person name="Wang P."/>
            <person name="Xu J."/>
            <person name="Bruns T."/>
            <person name="Baldrian P."/>
            <person name="Vilgalys R."/>
            <person name="Henrissat B."/>
            <person name="Grigoriev I.V."/>
            <person name="Hibbett D."/>
            <person name="Nagy L.G."/>
            <person name="Martin F.M."/>
        </authorList>
    </citation>
    <scope>NUCLEOTIDE SEQUENCE</scope>
    <source>
        <strain evidence="7">BED1</strain>
    </source>
</reference>
<dbReference type="EMBL" id="WHUW01000002">
    <property type="protein sequence ID" value="KAF8450904.1"/>
    <property type="molecule type" value="Genomic_DNA"/>
</dbReference>
<proteinExistence type="inferred from homology"/>
<evidence type="ECO:0000256" key="6">
    <source>
        <dbReference type="ARBA" id="ARBA00023593"/>
    </source>
</evidence>
<dbReference type="GO" id="GO:0005741">
    <property type="term" value="C:mitochondrial outer membrane"/>
    <property type="evidence" value="ECO:0007669"/>
    <property type="project" value="TreeGrafter"/>
</dbReference>
<comment type="similarity">
    <text evidence="6">Belongs to the short-chain dehydrogenases/reductases (SDR) family. ERG27 subfamily.</text>
</comment>
<dbReference type="SUPFAM" id="SSF51735">
    <property type="entry name" value="NAD(P)-binding Rossmann-fold domains"/>
    <property type="match status" value="1"/>
</dbReference>
<name>A0AAD4C766_BOLED</name>
<keyword evidence="4" id="KW-0560">Oxidoreductase</keyword>
<evidence type="ECO:0000256" key="2">
    <source>
        <dbReference type="ARBA" id="ARBA00022857"/>
    </source>
</evidence>
<keyword evidence="8" id="KW-1185">Reference proteome</keyword>
<keyword evidence="1" id="KW-0444">Lipid biosynthesis</keyword>
<keyword evidence="2" id="KW-0521">NADP</keyword>